<organism evidence="1 2">
    <name type="scientific">Geodermatophilus ruber</name>
    <dbReference type="NCBI Taxonomy" id="504800"/>
    <lineage>
        <taxon>Bacteria</taxon>
        <taxon>Bacillati</taxon>
        <taxon>Actinomycetota</taxon>
        <taxon>Actinomycetes</taxon>
        <taxon>Geodermatophilales</taxon>
        <taxon>Geodermatophilaceae</taxon>
        <taxon>Geodermatophilus</taxon>
    </lineage>
</organism>
<name>A0A1I4BJZ9_9ACTN</name>
<dbReference type="AlphaFoldDB" id="A0A1I4BJZ9"/>
<sequence>MSSTDTTAPIALPTEVGVVNVGLPLFAAAVAAQGRPSVQVDWRVPAGGDPVALAALRRLSGPLNEQVDEANAEVFRRLDTGVPMLTGVRRAGDVVPGLSGRTLLHAGPPMELAEACDPLRRSMRAAVVAEGWAEDVARADAMLASGEITLAPANESGGVVPMATVMGPTTPVWVVELEAGGLSSWAPLGQGSGNVAWFGRDTPEAVERLVLLREAAEPVLAEVLRDSGPVDVFSIAAQAVAMGDDVHVRTQAATNLLIKQLLPSLMASEHPRRVEVARYLAANHLLFLTLAMAAARTLTAWAGQVEGSSIVTTMARNGTEFGAKLSGGQEWFLAPAPMVGHALYHPGKGPDDSAPDIGDSAVLELVGLGGAAAAGSPAVGQLVGGLAAAAELTDELGRVCVGRSSRFTLPTFGGRGTPLGVDVRRVVEHGITPKVTTGILHNSDGSGQVGAGVAEAPLSCFRAALLDLDARLTAPRDAHNG</sequence>
<dbReference type="Pfam" id="PF06545">
    <property type="entry name" value="AllG"/>
    <property type="match status" value="1"/>
</dbReference>
<protein>
    <recommendedName>
        <fullName evidence="3">DUF1116 domain-containing protein</fullName>
    </recommendedName>
</protein>
<evidence type="ECO:0008006" key="3">
    <source>
        <dbReference type="Google" id="ProtNLM"/>
    </source>
</evidence>
<accession>A0A1I4BJZ9</accession>
<evidence type="ECO:0000313" key="1">
    <source>
        <dbReference type="EMBL" id="SFK69164.1"/>
    </source>
</evidence>
<dbReference type="RefSeq" id="WP_091322131.1">
    <property type="nucleotide sequence ID" value="NZ_FOSW01000003.1"/>
</dbReference>
<dbReference type="Gene3D" id="3.90.1700.10">
    <property type="entry name" value="v583 domain like"/>
    <property type="match status" value="1"/>
</dbReference>
<dbReference type="Gene3D" id="3.90.1710.10">
    <property type="entry name" value="Enterococcus faecalis V583 domain"/>
    <property type="match status" value="1"/>
</dbReference>
<proteinExistence type="predicted"/>
<keyword evidence="2" id="KW-1185">Reference proteome</keyword>
<dbReference type="Proteomes" id="UP000199152">
    <property type="component" value="Unassembled WGS sequence"/>
</dbReference>
<dbReference type="Gene3D" id="3.40.50.720">
    <property type="entry name" value="NAD(P)-binding Rossmann-like Domain"/>
    <property type="match status" value="1"/>
</dbReference>
<gene>
    <name evidence="1" type="ORF">SAMN04488085_10381</name>
</gene>
<dbReference type="STRING" id="504800.SAMN04488085_10381"/>
<dbReference type="InterPro" id="IPR009499">
    <property type="entry name" value="AllG-like"/>
</dbReference>
<dbReference type="InterPro" id="IPR024033">
    <property type="entry name" value="OXTCase_su_AllG_h-dom"/>
</dbReference>
<reference evidence="1 2" key="1">
    <citation type="submission" date="2016-10" db="EMBL/GenBank/DDBJ databases">
        <authorList>
            <person name="de Groot N.N."/>
        </authorList>
    </citation>
    <scope>NUCLEOTIDE SEQUENCE [LARGE SCALE GENOMIC DNA]</scope>
    <source>
        <strain evidence="1 2">DSM 45317</strain>
    </source>
</reference>
<dbReference type="InParanoid" id="A0A1I4BJZ9"/>
<dbReference type="EMBL" id="FOSW01000003">
    <property type="protein sequence ID" value="SFK69164.1"/>
    <property type="molecule type" value="Genomic_DNA"/>
</dbReference>
<dbReference type="OrthoDB" id="6193532at2"/>
<dbReference type="Gene3D" id="1.10.10.660">
    <property type="entry name" value="conserved protein of unknown function from Enterococcus faecalis V583"/>
    <property type="match status" value="1"/>
</dbReference>
<evidence type="ECO:0000313" key="2">
    <source>
        <dbReference type="Proteomes" id="UP000199152"/>
    </source>
</evidence>